<keyword evidence="3" id="KW-1185">Reference proteome</keyword>
<accession>N4W7Y4</accession>
<comment type="caution">
    <text evidence="2">The sequence shown here is derived from an EMBL/GenBank/DDBJ whole genome shotgun (WGS) entry which is preliminary data.</text>
</comment>
<dbReference type="RefSeq" id="WP_003470836.1">
    <property type="nucleotide sequence ID" value="NZ_APML01000046.1"/>
</dbReference>
<dbReference type="Proteomes" id="UP000012283">
    <property type="component" value="Unassembled WGS sequence"/>
</dbReference>
<dbReference type="eggNOG" id="ENOG5033G5D">
    <property type="taxonomic scope" value="Bacteria"/>
</dbReference>
<evidence type="ECO:0000313" key="3">
    <source>
        <dbReference type="Proteomes" id="UP000012283"/>
    </source>
</evidence>
<evidence type="ECO:0000256" key="1">
    <source>
        <dbReference type="SAM" id="MobiDB-lite"/>
    </source>
</evidence>
<dbReference type="STRING" id="1308866.J416_11085"/>
<sequence length="112" mass="13078">MENEDHRFPSTQDPFFGSFPYQQQYPMAPNQPMTPYQYFQKPVMPPPYQEMSNQFPPTSGKPKHSVMGMFQNQNGELDVDKVFQTVNQMANTYHQVNPIIKNVGSWIKKFQA</sequence>
<organism evidence="2 3">
    <name type="scientific">Gracilibacillus halophilus YIM-C55.5</name>
    <dbReference type="NCBI Taxonomy" id="1308866"/>
    <lineage>
        <taxon>Bacteria</taxon>
        <taxon>Bacillati</taxon>
        <taxon>Bacillota</taxon>
        <taxon>Bacilli</taxon>
        <taxon>Bacillales</taxon>
        <taxon>Bacillaceae</taxon>
        <taxon>Gracilibacillus</taxon>
    </lineage>
</organism>
<dbReference type="AlphaFoldDB" id="N4W7Y4"/>
<dbReference type="InterPro" id="IPR025555">
    <property type="entry name" value="YppG"/>
</dbReference>
<proteinExistence type="predicted"/>
<feature type="region of interest" description="Disordered" evidence="1">
    <location>
        <begin position="47"/>
        <end position="67"/>
    </location>
</feature>
<dbReference type="Pfam" id="PF14179">
    <property type="entry name" value="YppG"/>
    <property type="match status" value="1"/>
</dbReference>
<name>N4W7Y4_9BACI</name>
<evidence type="ECO:0008006" key="4">
    <source>
        <dbReference type="Google" id="ProtNLM"/>
    </source>
</evidence>
<protein>
    <recommendedName>
        <fullName evidence="4">Spore coat protein</fullName>
    </recommendedName>
</protein>
<gene>
    <name evidence="2" type="ORF">J416_11085</name>
</gene>
<dbReference type="EMBL" id="APML01000046">
    <property type="protein sequence ID" value="ENH96383.1"/>
    <property type="molecule type" value="Genomic_DNA"/>
</dbReference>
<dbReference type="PATRIC" id="fig|1308866.3.peg.2247"/>
<evidence type="ECO:0000313" key="2">
    <source>
        <dbReference type="EMBL" id="ENH96383.1"/>
    </source>
</evidence>
<reference evidence="2 3" key="1">
    <citation type="submission" date="2013-03" db="EMBL/GenBank/DDBJ databases">
        <title>Draft genome sequence of Gracibacillus halophilus YIM-C55.5, a moderately halophilic and thermophilic organism from the Xiaochaidamu salt lake.</title>
        <authorList>
            <person name="Sugumar T."/>
            <person name="Polireddy D.R."/>
            <person name="Antony A."/>
            <person name="Madhava Y.R."/>
            <person name="Sivakumar N."/>
        </authorList>
    </citation>
    <scope>NUCLEOTIDE SEQUENCE [LARGE SCALE GENOMIC DNA]</scope>
    <source>
        <strain evidence="2 3">YIM-C55.5</strain>
    </source>
</reference>